<protein>
    <submittedName>
        <fullName evidence="2">Uncharacterized protein</fullName>
    </submittedName>
</protein>
<accession>A0A6G0JGR2</accession>
<sequence length="134" mass="14292">MLVSGLLVLLGLLVRLGLLLLQLHRGANATASDAAMRAWFSGLVVAVNANSSVMFTGGIPSSMFFHHLTLAEYGAIVLTLQSNPTNLVWGSALMAVGLIAGTFYMVTAGGRGRNVAMQQRYVPFLWCRRALAVV</sequence>
<organism evidence="2 5">
    <name type="scientific">Phytophthora fragariae</name>
    <dbReference type="NCBI Taxonomy" id="53985"/>
    <lineage>
        <taxon>Eukaryota</taxon>
        <taxon>Sar</taxon>
        <taxon>Stramenopiles</taxon>
        <taxon>Oomycota</taxon>
        <taxon>Peronosporomycetes</taxon>
        <taxon>Peronosporales</taxon>
        <taxon>Peronosporaceae</taxon>
        <taxon>Phytophthora</taxon>
    </lineage>
</organism>
<name>A0A6G0JGR2_9STRA</name>
<dbReference type="EMBL" id="QXGC01008130">
    <property type="protein sequence ID" value="KAE9159255.1"/>
    <property type="molecule type" value="Genomic_DNA"/>
</dbReference>
<comment type="caution">
    <text evidence="2">The sequence shown here is derived from an EMBL/GenBank/DDBJ whole genome shotgun (WGS) entry which is preliminary data.</text>
</comment>
<evidence type="ECO:0000313" key="5">
    <source>
        <dbReference type="Proteomes" id="UP000488956"/>
    </source>
</evidence>
<gene>
    <name evidence="3" type="ORF">PF004_g31609</name>
    <name evidence="2" type="ORF">PF010_g31899</name>
</gene>
<evidence type="ECO:0000313" key="4">
    <source>
        <dbReference type="Proteomes" id="UP000476176"/>
    </source>
</evidence>
<evidence type="ECO:0000313" key="3">
    <source>
        <dbReference type="EMBL" id="KAE9159255.1"/>
    </source>
</evidence>
<keyword evidence="1" id="KW-0812">Transmembrane</keyword>
<dbReference type="EMBL" id="QXFX01008064">
    <property type="protein sequence ID" value="KAE9056078.1"/>
    <property type="molecule type" value="Genomic_DNA"/>
</dbReference>
<dbReference type="Proteomes" id="UP000488956">
    <property type="component" value="Unassembled WGS sequence"/>
</dbReference>
<feature type="transmembrane region" description="Helical" evidence="1">
    <location>
        <begin position="39"/>
        <end position="57"/>
    </location>
</feature>
<dbReference type="Proteomes" id="UP000476176">
    <property type="component" value="Unassembled WGS sequence"/>
</dbReference>
<keyword evidence="1" id="KW-0472">Membrane</keyword>
<keyword evidence="1" id="KW-1133">Transmembrane helix</keyword>
<reference evidence="4 5" key="1">
    <citation type="submission" date="2018-09" db="EMBL/GenBank/DDBJ databases">
        <title>Genomic investigation of the strawberry pathogen Phytophthora fragariae indicates pathogenicity is determined by transcriptional variation in three key races.</title>
        <authorList>
            <person name="Adams T.M."/>
            <person name="Armitage A.D."/>
            <person name="Sobczyk M.K."/>
            <person name="Bates H.J."/>
            <person name="Dunwell J.M."/>
            <person name="Nellist C.F."/>
            <person name="Harrison R.J."/>
        </authorList>
    </citation>
    <scope>NUCLEOTIDE SEQUENCE [LARGE SCALE GENOMIC DNA]</scope>
    <source>
        <strain evidence="3 4">BC-23</strain>
        <strain evidence="2 5">ONT-3</strain>
    </source>
</reference>
<feature type="transmembrane region" description="Helical" evidence="1">
    <location>
        <begin position="87"/>
        <end position="107"/>
    </location>
</feature>
<evidence type="ECO:0000256" key="1">
    <source>
        <dbReference type="SAM" id="Phobius"/>
    </source>
</evidence>
<proteinExistence type="predicted"/>
<dbReference type="AlphaFoldDB" id="A0A6G0JGR2"/>
<evidence type="ECO:0000313" key="2">
    <source>
        <dbReference type="EMBL" id="KAE9056078.1"/>
    </source>
</evidence>